<dbReference type="PROSITE" id="PS50175">
    <property type="entry name" value="ASP_PROT_RETROV"/>
    <property type="match status" value="1"/>
</dbReference>
<sequence>MALHFHKTPIVLSASTLKNLASRYKEYTTKADYPTVDEKSYEEYEVETQNTQNDYGEQNSNHNESEPSTSQSGLPNSIDSVQNQTEKFRYRSIKPPQASLPKFHGDAEDFAEYWAIFETLVHRSKELDVIEKNTTQATQGKLERKSSDCHKRSQIVQKLVNMRPANNSADSCSSVFDQIQVLVNQMISAGYDVRNTCDPIWCETIIAKFPQDIIKPVLISGQALEQQTIEDLLAQIKKEVAAKGYIENRLGHSINNKNCNKKEFEKVLFFFDSGAQKTVIEEPLAESFGLPQETTEICSMSGIGGHIESFKSHIVHMRIGTVYGEVIDTRIQTKPVITNGFPSVNLSAVDIEFLKENNICLANTKLRGEHQTPHILVGLDYYHDLVTGPSHMVKTPNGLHIAKTLFGPAIYGKGAVGAKSKEDNLCYGLTAVHENSEQEILKKKMFELEGLGISAQECQKDDMIHKYLDEYSKRISFEQGRIIASFPLKENISELENNYAVAIRRLESLAKDAPAKPFTTFKRLPFGVTASPSILNMCLTAFLNSQNTDLAAEIGKNLYVDNIMMTADTAEEALQKYRDSKILFAKIGMNLREYISNSNEVNSQIPIRDSLENGPLKFLGVNYNTILDNFKVMTHFRPVSQIAKKEIVNQINSVYDPIGLAAPLLVRLKAIMREVFEHKDLEWTDVLDLPICERWNKLCENVNNAVISVPRSISQQGSKMRLWVFADASNVAIATCAYLLCTFTGTVSTLISGKTKLSPKSNIQYVWTYRTNFYRVSDSEIALWWLKSARKLPIFVANQRGRINNLRDQLKTEGIPSGFFHVDTSHNPADAGTRSLTTQEINNHDWLRGPRWLEQNSGTWPLRPIDTITEVANTKEERAISINVIAKVQKKTWNDLVDLTRFSTLKKALRTMATVGKVLKQWSLSTEKGRSTVISPKKVHDFDNIIIIEITSSDMELAEEILIATEQSHYTLEDLTKQFPDKKVIQDQRGIIRHESRLQNAYLPLDTKSPIFIPKESELVRLILLKIHNENAHCGKDHTLTIVRQRFWIPRLACAFKKYLGKCTTCKKYQRLPLGAPIMPPLPRDRVLVSKPFQNTGCDFMGPFTSKTEEKIGVPKIMRSDCGSNFKNGEHIIEAIFKKDDNTGSSPMTYCANERIKWIFNPPASPWMGGVWGRLVGSVKKAVNKSIGRRKLSFPEMCMVLTKIEAILNTRPLTKCDTNDITKLPLRPIDFSQRNIKYSIPNGSALHDQTDPEYDPTLIQTEKQALEVIRFSETIAEKFWESWKSQYLISLRENEKMNYKQPRHLKRTDPGLGEIVLIEQDLVPRGNWPYGKVVEVMTSADGLIRNPQVPSQTNDLRYRKALHLPLPEHFRVAAECTSYREAQTQFHKCINRIGCECSNSVNNCLCPEGSISTLRNNSDTNLPLETPFGTLKVVSDEITAVSNEEEVVIRLESKILQDSAEFQENHDCIVRATNVIGCYSCPTGAELTLTCESPKQMLVTALCEAQQFTPSCGANKSNQIESPVVRRHKYAGRDPLLETLAVAATIFTLMLAALTYIAGPIALIHVAKCLLHPHSQNTARDDMELLTAEPA</sequence>
<dbReference type="Pfam" id="PF13650">
    <property type="entry name" value="Asp_protease_2"/>
    <property type="match status" value="1"/>
</dbReference>
<dbReference type="SUPFAM" id="SSF50630">
    <property type="entry name" value="Acid proteases"/>
    <property type="match status" value="1"/>
</dbReference>
<dbReference type="SUPFAM" id="SSF56672">
    <property type="entry name" value="DNA/RNA polymerases"/>
    <property type="match status" value="1"/>
</dbReference>
<keyword evidence="1" id="KW-0378">Hydrolase</keyword>
<feature type="region of interest" description="Disordered" evidence="2">
    <location>
        <begin position="29"/>
        <end position="79"/>
    </location>
</feature>
<organism evidence="5 6">
    <name type="scientific">Necator americanus</name>
    <name type="common">Human hookworm</name>
    <dbReference type="NCBI Taxonomy" id="51031"/>
    <lineage>
        <taxon>Eukaryota</taxon>
        <taxon>Metazoa</taxon>
        <taxon>Ecdysozoa</taxon>
        <taxon>Nematoda</taxon>
        <taxon>Chromadorea</taxon>
        <taxon>Rhabditida</taxon>
        <taxon>Rhabditina</taxon>
        <taxon>Rhabditomorpha</taxon>
        <taxon>Strongyloidea</taxon>
        <taxon>Ancylostomatidae</taxon>
        <taxon>Bunostominae</taxon>
        <taxon>Necator</taxon>
    </lineage>
</organism>
<dbReference type="Gene3D" id="2.40.70.10">
    <property type="entry name" value="Acid Proteases"/>
    <property type="match status" value="1"/>
</dbReference>
<feature type="transmembrane region" description="Helical" evidence="3">
    <location>
        <begin position="1536"/>
        <end position="1559"/>
    </location>
</feature>
<dbReference type="InterPro" id="IPR036397">
    <property type="entry name" value="RNaseH_sf"/>
</dbReference>
<reference evidence="5 6" key="1">
    <citation type="submission" date="2023-08" db="EMBL/GenBank/DDBJ databases">
        <title>A Necator americanus chromosomal reference genome.</title>
        <authorList>
            <person name="Ilik V."/>
            <person name="Petrzelkova K.J."/>
            <person name="Pardy F."/>
            <person name="Fuh T."/>
            <person name="Niatou-Singa F.S."/>
            <person name="Gouil Q."/>
            <person name="Baker L."/>
            <person name="Ritchie M.E."/>
            <person name="Jex A.R."/>
            <person name="Gazzola D."/>
            <person name="Li H."/>
            <person name="Toshio Fujiwara R."/>
            <person name="Zhan B."/>
            <person name="Aroian R.V."/>
            <person name="Pafco B."/>
            <person name="Schwarz E.M."/>
        </authorList>
    </citation>
    <scope>NUCLEOTIDE SEQUENCE [LARGE SCALE GENOMIC DNA]</scope>
    <source>
        <strain evidence="5 6">Aroian</strain>
        <tissue evidence="5">Whole animal</tissue>
    </source>
</reference>
<keyword evidence="6" id="KW-1185">Reference proteome</keyword>
<dbReference type="InterPro" id="IPR041588">
    <property type="entry name" value="Integrase_H2C2"/>
</dbReference>
<evidence type="ECO:0000256" key="3">
    <source>
        <dbReference type="SAM" id="Phobius"/>
    </source>
</evidence>
<dbReference type="Gene3D" id="2.60.40.3770">
    <property type="match status" value="1"/>
</dbReference>
<evidence type="ECO:0000313" key="5">
    <source>
        <dbReference type="EMBL" id="KAK6729047.1"/>
    </source>
</evidence>
<dbReference type="InterPro" id="IPR012337">
    <property type="entry name" value="RNaseH-like_sf"/>
</dbReference>
<dbReference type="Pfam" id="PF05380">
    <property type="entry name" value="Peptidase_A17"/>
    <property type="match status" value="1"/>
</dbReference>
<evidence type="ECO:0000259" key="4">
    <source>
        <dbReference type="PROSITE" id="PS50175"/>
    </source>
</evidence>
<evidence type="ECO:0000256" key="1">
    <source>
        <dbReference type="ARBA" id="ARBA00022801"/>
    </source>
</evidence>
<dbReference type="Gene3D" id="1.10.340.70">
    <property type="match status" value="1"/>
</dbReference>
<dbReference type="SUPFAM" id="SSF53098">
    <property type="entry name" value="Ribonuclease H-like"/>
    <property type="match status" value="1"/>
</dbReference>
<name>A0ABR1BRL1_NECAM</name>
<dbReference type="InterPro" id="IPR008042">
    <property type="entry name" value="Retrotrans_Pao"/>
</dbReference>
<dbReference type="Proteomes" id="UP001303046">
    <property type="component" value="Unassembled WGS sequence"/>
</dbReference>
<dbReference type="InterPro" id="IPR043502">
    <property type="entry name" value="DNA/RNA_pol_sf"/>
</dbReference>
<dbReference type="InterPro" id="IPR021109">
    <property type="entry name" value="Peptidase_aspartic_dom_sf"/>
</dbReference>
<dbReference type="PANTHER" id="PTHR47331">
    <property type="entry name" value="PHD-TYPE DOMAIN-CONTAINING PROTEIN"/>
    <property type="match status" value="1"/>
</dbReference>
<proteinExistence type="predicted"/>
<dbReference type="Pfam" id="PF18701">
    <property type="entry name" value="DUF5641"/>
    <property type="match status" value="1"/>
</dbReference>
<evidence type="ECO:0000313" key="6">
    <source>
        <dbReference type="Proteomes" id="UP001303046"/>
    </source>
</evidence>
<dbReference type="PANTHER" id="PTHR47331:SF4">
    <property type="entry name" value="PEPTIDASE S1 DOMAIN-CONTAINING PROTEIN"/>
    <property type="match status" value="1"/>
</dbReference>
<comment type="caution">
    <text evidence="5">The sequence shown here is derived from an EMBL/GenBank/DDBJ whole genome shotgun (WGS) entry which is preliminary data.</text>
</comment>
<feature type="domain" description="Peptidase A2" evidence="4">
    <location>
        <begin position="267"/>
        <end position="351"/>
    </location>
</feature>
<gene>
    <name evidence="5" type="primary">Necator_chrI.g2356</name>
    <name evidence="5" type="ORF">RB195_006229</name>
</gene>
<dbReference type="InterPro" id="IPR040676">
    <property type="entry name" value="DUF5641"/>
</dbReference>
<dbReference type="InterPro" id="IPR001995">
    <property type="entry name" value="Peptidase_A2_cat"/>
</dbReference>
<dbReference type="Pfam" id="PF17921">
    <property type="entry name" value="Integrase_H2C2"/>
    <property type="match status" value="1"/>
</dbReference>
<keyword evidence="3" id="KW-0812">Transmembrane</keyword>
<evidence type="ECO:0000256" key="2">
    <source>
        <dbReference type="SAM" id="MobiDB-lite"/>
    </source>
</evidence>
<dbReference type="EMBL" id="JAVFWL010000001">
    <property type="protein sequence ID" value="KAK6729047.1"/>
    <property type="molecule type" value="Genomic_DNA"/>
</dbReference>
<accession>A0ABR1BRL1</accession>
<protein>
    <recommendedName>
        <fullName evidence="4">Peptidase A2 domain-containing protein</fullName>
    </recommendedName>
</protein>
<keyword evidence="3" id="KW-1133">Transmembrane helix</keyword>
<dbReference type="Gene3D" id="3.30.420.10">
    <property type="entry name" value="Ribonuclease H-like superfamily/Ribonuclease H"/>
    <property type="match status" value="1"/>
</dbReference>
<keyword evidence="3" id="KW-0472">Membrane</keyword>
<feature type="compositionally biased region" description="Polar residues" evidence="2">
    <location>
        <begin position="47"/>
        <end position="79"/>
    </location>
</feature>